<accession>A0ABT9H3M7</accession>
<keyword evidence="2" id="KW-1185">Reference proteome</keyword>
<organism evidence="1 2">
    <name type="scientific">Alkalimonas collagenimarina</name>
    <dbReference type="NCBI Taxonomy" id="400390"/>
    <lineage>
        <taxon>Bacteria</taxon>
        <taxon>Pseudomonadati</taxon>
        <taxon>Pseudomonadota</taxon>
        <taxon>Gammaproteobacteria</taxon>
        <taxon>Alkalimonas</taxon>
    </lineage>
</organism>
<gene>
    <name evidence="1" type="ORF">Q3O60_17080</name>
</gene>
<evidence type="ECO:0000313" key="2">
    <source>
        <dbReference type="Proteomes" id="UP001231616"/>
    </source>
</evidence>
<dbReference type="EMBL" id="JAUZVZ010000039">
    <property type="protein sequence ID" value="MDP4537898.1"/>
    <property type="molecule type" value="Genomic_DNA"/>
</dbReference>
<dbReference type="RefSeq" id="WP_305895144.1">
    <property type="nucleotide sequence ID" value="NZ_JAUZVZ010000039.1"/>
</dbReference>
<comment type="caution">
    <text evidence="1">The sequence shown here is derived from an EMBL/GenBank/DDBJ whole genome shotgun (WGS) entry which is preliminary data.</text>
</comment>
<sequence>MATTKEHIPPKALFPKQKDLLGEFSLRKELITVPSCQEHNNNKSRDDEYLVFCLSTCFHGNDIKEQLFNTKIMRAIERRPDTYSNVLDNYQRVMLKHPDGKVEHTAAYSIDLKRFDSVLSHIARGLYYYHTQTKWEGPALVMSNELRDLSSKNSEEINTLYGKLWPKSRSVLL</sequence>
<reference evidence="1 2" key="1">
    <citation type="submission" date="2023-08" db="EMBL/GenBank/DDBJ databases">
        <authorList>
            <person name="Joshi A."/>
            <person name="Thite S."/>
        </authorList>
    </citation>
    <scope>NUCLEOTIDE SEQUENCE [LARGE SCALE GENOMIC DNA]</scope>
    <source>
        <strain evidence="1 2">AC40</strain>
    </source>
</reference>
<dbReference type="Proteomes" id="UP001231616">
    <property type="component" value="Unassembled WGS sequence"/>
</dbReference>
<evidence type="ECO:0000313" key="1">
    <source>
        <dbReference type="EMBL" id="MDP4537898.1"/>
    </source>
</evidence>
<protein>
    <submittedName>
        <fullName evidence="1">Uncharacterized protein</fullName>
    </submittedName>
</protein>
<name>A0ABT9H3M7_9GAMM</name>
<proteinExistence type="predicted"/>